<feature type="domain" description="HTH luxR-type" evidence="4">
    <location>
        <begin position="54"/>
        <end position="119"/>
    </location>
</feature>
<dbReference type="CDD" id="cd06170">
    <property type="entry name" value="LuxR_C_like"/>
    <property type="match status" value="1"/>
</dbReference>
<dbReference type="Pfam" id="PF00196">
    <property type="entry name" value="GerE"/>
    <property type="match status" value="1"/>
</dbReference>
<dbReference type="InterPro" id="IPR000792">
    <property type="entry name" value="Tscrpt_reg_LuxR_C"/>
</dbReference>
<dbReference type="InterPro" id="IPR016032">
    <property type="entry name" value="Sig_transdc_resp-reg_C-effctor"/>
</dbReference>
<accession>A0A5C6TMT6</accession>
<organism evidence="5 6">
    <name type="scientific">Piscinibacter aquaticus</name>
    <dbReference type="NCBI Taxonomy" id="392597"/>
    <lineage>
        <taxon>Bacteria</taxon>
        <taxon>Pseudomonadati</taxon>
        <taxon>Pseudomonadota</taxon>
        <taxon>Betaproteobacteria</taxon>
        <taxon>Burkholderiales</taxon>
        <taxon>Sphaerotilaceae</taxon>
        <taxon>Piscinibacter</taxon>
    </lineage>
</organism>
<dbReference type="PRINTS" id="PR00038">
    <property type="entry name" value="HTHLUXR"/>
</dbReference>
<name>A0A5C6TMT6_9BURK</name>
<dbReference type="SUPFAM" id="SSF46894">
    <property type="entry name" value="C-terminal effector domain of the bipartite response regulators"/>
    <property type="match status" value="1"/>
</dbReference>
<dbReference type="AlphaFoldDB" id="A0A5C6TMT6"/>
<keyword evidence="3" id="KW-0804">Transcription</keyword>
<dbReference type="PANTHER" id="PTHR44688">
    <property type="entry name" value="DNA-BINDING TRANSCRIPTIONAL ACTIVATOR DEVR_DOSR"/>
    <property type="match status" value="1"/>
</dbReference>
<proteinExistence type="predicted"/>
<gene>
    <name evidence="5" type="ORF">FSC37_22930</name>
</gene>
<dbReference type="EMBL" id="VOPW01000003">
    <property type="protein sequence ID" value="TXC62047.1"/>
    <property type="molecule type" value="Genomic_DNA"/>
</dbReference>
<evidence type="ECO:0000313" key="6">
    <source>
        <dbReference type="Proteomes" id="UP000321832"/>
    </source>
</evidence>
<dbReference type="InterPro" id="IPR036388">
    <property type="entry name" value="WH-like_DNA-bd_sf"/>
</dbReference>
<evidence type="ECO:0000256" key="1">
    <source>
        <dbReference type="ARBA" id="ARBA00023015"/>
    </source>
</evidence>
<keyword evidence="6" id="KW-1185">Reference proteome</keyword>
<evidence type="ECO:0000256" key="3">
    <source>
        <dbReference type="ARBA" id="ARBA00023163"/>
    </source>
</evidence>
<dbReference type="GO" id="GO:0003677">
    <property type="term" value="F:DNA binding"/>
    <property type="evidence" value="ECO:0007669"/>
    <property type="project" value="UniProtKB-KW"/>
</dbReference>
<dbReference type="SMART" id="SM00421">
    <property type="entry name" value="HTH_LUXR"/>
    <property type="match status" value="1"/>
</dbReference>
<dbReference type="Proteomes" id="UP000321832">
    <property type="component" value="Unassembled WGS sequence"/>
</dbReference>
<dbReference type="PROSITE" id="PS00622">
    <property type="entry name" value="HTH_LUXR_1"/>
    <property type="match status" value="1"/>
</dbReference>
<comment type="caution">
    <text evidence="5">The sequence shown here is derived from an EMBL/GenBank/DDBJ whole genome shotgun (WGS) entry which is preliminary data.</text>
</comment>
<protein>
    <recommendedName>
        <fullName evidence="4">HTH luxR-type domain-containing protein</fullName>
    </recommendedName>
</protein>
<sequence>MPTPLPPLALPRAAFHPHVVDAEVVEQISRAVQQLLLAALDRTRRTGEAPVPAAAPSLVSLSGREREVLERIAAGDSNKMIARTLALSPHTVKRHVANILDKLNLRSRGQAAAWWLTQRQLPPSR</sequence>
<evidence type="ECO:0000313" key="5">
    <source>
        <dbReference type="EMBL" id="TXC62047.1"/>
    </source>
</evidence>
<dbReference type="PANTHER" id="PTHR44688:SF16">
    <property type="entry name" value="DNA-BINDING TRANSCRIPTIONAL ACTIVATOR DEVR_DOSR"/>
    <property type="match status" value="1"/>
</dbReference>
<keyword evidence="1" id="KW-0805">Transcription regulation</keyword>
<evidence type="ECO:0000256" key="2">
    <source>
        <dbReference type="ARBA" id="ARBA00023125"/>
    </source>
</evidence>
<keyword evidence="2" id="KW-0238">DNA-binding</keyword>
<dbReference type="Gene3D" id="1.10.10.10">
    <property type="entry name" value="Winged helix-like DNA-binding domain superfamily/Winged helix DNA-binding domain"/>
    <property type="match status" value="1"/>
</dbReference>
<reference evidence="5 6" key="1">
    <citation type="submission" date="2019-08" db="EMBL/GenBank/DDBJ databases">
        <authorList>
            <person name="Khan S.A."/>
            <person name="Jeon C.O."/>
            <person name="Jeong S.E."/>
        </authorList>
    </citation>
    <scope>NUCLEOTIDE SEQUENCE [LARGE SCALE GENOMIC DNA]</scope>
    <source>
        <strain evidence="6">IMCC1728</strain>
    </source>
</reference>
<dbReference type="PROSITE" id="PS50043">
    <property type="entry name" value="HTH_LUXR_2"/>
    <property type="match status" value="1"/>
</dbReference>
<dbReference type="GO" id="GO:0006355">
    <property type="term" value="P:regulation of DNA-templated transcription"/>
    <property type="evidence" value="ECO:0007669"/>
    <property type="project" value="InterPro"/>
</dbReference>
<evidence type="ECO:0000259" key="4">
    <source>
        <dbReference type="PROSITE" id="PS50043"/>
    </source>
</evidence>